<comment type="caution">
    <text evidence="2">The sequence shown here is derived from an EMBL/GenBank/DDBJ whole genome shotgun (WGS) entry which is preliminary data.</text>
</comment>
<organism evidence="2 3">
    <name type="scientific">Mycena albidolilacea</name>
    <dbReference type="NCBI Taxonomy" id="1033008"/>
    <lineage>
        <taxon>Eukaryota</taxon>
        <taxon>Fungi</taxon>
        <taxon>Dikarya</taxon>
        <taxon>Basidiomycota</taxon>
        <taxon>Agaricomycotina</taxon>
        <taxon>Agaricomycetes</taxon>
        <taxon>Agaricomycetidae</taxon>
        <taxon>Agaricales</taxon>
        <taxon>Marasmiineae</taxon>
        <taxon>Mycenaceae</taxon>
        <taxon>Mycena</taxon>
    </lineage>
</organism>
<dbReference type="EMBL" id="JARIHO010000030">
    <property type="protein sequence ID" value="KAJ7337009.1"/>
    <property type="molecule type" value="Genomic_DNA"/>
</dbReference>
<protein>
    <submittedName>
        <fullName evidence="2">Uncharacterized protein</fullName>
    </submittedName>
</protein>
<dbReference type="Proteomes" id="UP001218218">
    <property type="component" value="Unassembled WGS sequence"/>
</dbReference>
<feature type="region of interest" description="Disordered" evidence="1">
    <location>
        <begin position="95"/>
        <end position="215"/>
    </location>
</feature>
<sequence>MRVTQQELGYDKKRWNSFWVCAHIYLRFVPVLSAATSGRLNWDGNWKSQRSKKLPMAYKAIEAAFPETRRFEGQWDIYRTVKQYWDNRRNYRNCVNNPTTFRGKEAAARRAHRGESPGTTSRTSPSLPRSPTAPRSSGSPTPGPSRPHTRPINCPRIDDSDDDSNGDDNEFLDASDPECALDEGNGNGGKSAKAKGKRKATTQGGKNPKQARRDQ</sequence>
<gene>
    <name evidence="2" type="ORF">DFH08DRAFT_282487</name>
</gene>
<reference evidence="2" key="1">
    <citation type="submission" date="2023-03" db="EMBL/GenBank/DDBJ databases">
        <title>Massive genome expansion in bonnet fungi (Mycena s.s.) driven by repeated elements and novel gene families across ecological guilds.</title>
        <authorList>
            <consortium name="Lawrence Berkeley National Laboratory"/>
            <person name="Harder C.B."/>
            <person name="Miyauchi S."/>
            <person name="Viragh M."/>
            <person name="Kuo A."/>
            <person name="Thoen E."/>
            <person name="Andreopoulos B."/>
            <person name="Lu D."/>
            <person name="Skrede I."/>
            <person name="Drula E."/>
            <person name="Henrissat B."/>
            <person name="Morin E."/>
            <person name="Kohler A."/>
            <person name="Barry K."/>
            <person name="LaButti K."/>
            <person name="Morin E."/>
            <person name="Salamov A."/>
            <person name="Lipzen A."/>
            <person name="Mereny Z."/>
            <person name="Hegedus B."/>
            <person name="Baldrian P."/>
            <person name="Stursova M."/>
            <person name="Weitz H."/>
            <person name="Taylor A."/>
            <person name="Grigoriev I.V."/>
            <person name="Nagy L.G."/>
            <person name="Martin F."/>
            <person name="Kauserud H."/>
        </authorList>
    </citation>
    <scope>NUCLEOTIDE SEQUENCE</scope>
    <source>
        <strain evidence="2">CBHHK002</strain>
    </source>
</reference>
<name>A0AAD6ZSH8_9AGAR</name>
<feature type="compositionally biased region" description="Acidic residues" evidence="1">
    <location>
        <begin position="159"/>
        <end position="181"/>
    </location>
</feature>
<evidence type="ECO:0000256" key="1">
    <source>
        <dbReference type="SAM" id="MobiDB-lite"/>
    </source>
</evidence>
<keyword evidence="3" id="KW-1185">Reference proteome</keyword>
<evidence type="ECO:0000313" key="2">
    <source>
        <dbReference type="EMBL" id="KAJ7337009.1"/>
    </source>
</evidence>
<accession>A0AAD6ZSH8</accession>
<evidence type="ECO:0000313" key="3">
    <source>
        <dbReference type="Proteomes" id="UP001218218"/>
    </source>
</evidence>
<feature type="compositionally biased region" description="Low complexity" evidence="1">
    <location>
        <begin position="116"/>
        <end position="140"/>
    </location>
</feature>
<dbReference type="AlphaFoldDB" id="A0AAD6ZSH8"/>
<proteinExistence type="predicted"/>